<reference evidence="2 3" key="1">
    <citation type="submission" date="2020-06" db="EMBL/GenBank/DDBJ databases">
        <title>Genome sequence of 2 isolates from Red Sea Mangroves.</title>
        <authorList>
            <person name="Sefrji F."/>
            <person name="Michoud G."/>
            <person name="Merlino G."/>
            <person name="Daffonchio D."/>
        </authorList>
    </citation>
    <scope>NUCLEOTIDE SEQUENCE [LARGE SCALE GENOMIC DNA]</scope>
    <source>
        <strain evidence="2 3">R1DC25</strain>
    </source>
</reference>
<keyword evidence="1" id="KW-1133">Transmembrane helix</keyword>
<gene>
    <name evidence="2" type="ORF">HW532_20460</name>
</gene>
<accession>A0A7S8C7K3</accession>
<dbReference type="EMBL" id="CP058214">
    <property type="protein sequence ID" value="QPC44860.1"/>
    <property type="molecule type" value="Genomic_DNA"/>
</dbReference>
<protein>
    <submittedName>
        <fullName evidence="2">Uncharacterized protein</fullName>
    </submittedName>
</protein>
<evidence type="ECO:0000313" key="3">
    <source>
        <dbReference type="Proteomes" id="UP000593594"/>
    </source>
</evidence>
<evidence type="ECO:0000313" key="2">
    <source>
        <dbReference type="EMBL" id="QPC44860.1"/>
    </source>
</evidence>
<dbReference type="RefSeq" id="WP_213162230.1">
    <property type="nucleotide sequence ID" value="NZ_CP058214.1"/>
</dbReference>
<dbReference type="KEGG" id="kmn:HW532_20460"/>
<dbReference type="Proteomes" id="UP000593594">
    <property type="component" value="Chromosome"/>
</dbReference>
<dbReference type="AlphaFoldDB" id="A0A7S8C7K3"/>
<sequence>MAGGRHTGSGRSGHRLALVLGTGIVLAWLGAMTLAVRDAALPPEATGTVLAVFPSKLGDDAAFAAMTRAGGRPIRPTWLPGIWVVSGDEPGFAGRLEAEGAVGVYGDLPIGPQLAGCFAWVNTKVVKLVDMRP</sequence>
<feature type="transmembrane region" description="Helical" evidence="1">
    <location>
        <begin position="16"/>
        <end position="36"/>
    </location>
</feature>
<name>A0A7S8C7K3_9HYPH</name>
<evidence type="ECO:0000256" key="1">
    <source>
        <dbReference type="SAM" id="Phobius"/>
    </source>
</evidence>
<keyword evidence="1" id="KW-0812">Transmembrane</keyword>
<organism evidence="2 3">
    <name type="scientific">Kaustia mangrovi</name>
    <dbReference type="NCBI Taxonomy" id="2593653"/>
    <lineage>
        <taxon>Bacteria</taxon>
        <taxon>Pseudomonadati</taxon>
        <taxon>Pseudomonadota</taxon>
        <taxon>Alphaproteobacteria</taxon>
        <taxon>Hyphomicrobiales</taxon>
        <taxon>Parvibaculaceae</taxon>
        <taxon>Kaustia</taxon>
    </lineage>
</organism>
<proteinExistence type="predicted"/>
<keyword evidence="3" id="KW-1185">Reference proteome</keyword>
<keyword evidence="1" id="KW-0472">Membrane</keyword>